<dbReference type="Pfam" id="PF13358">
    <property type="entry name" value="DDE_3"/>
    <property type="match status" value="1"/>
</dbReference>
<feature type="domain" description="Tc1-like transposase DDE" evidence="1">
    <location>
        <begin position="152"/>
        <end position="207"/>
    </location>
</feature>
<protein>
    <recommendedName>
        <fullName evidence="1">Tc1-like transposase DDE domain-containing protein</fullName>
    </recommendedName>
</protein>
<proteinExistence type="predicted"/>
<dbReference type="InterPro" id="IPR038717">
    <property type="entry name" value="Tc1-like_DDE_dom"/>
</dbReference>
<dbReference type="STRING" id="1336337.A0A3N4JFX7"/>
<sequence length="257" mass="29642">MSIEIGGLYGPCFVWREKSEKWEDNCVGAKKKQGASIMCWGMISYGWKGPFWVWESETEEEKARATKDIINSNDNCGEEESCLNTAWQASEEWKELRIRELSNACEAQILATITGIKAKTTQSWRGKKYKIKKLKRGDSCGVDSWRYVTYFILMEDNAPAHNSDFTNYEREKEGIHKVDWPPNSPDLYPIEHLWNIIKSRIQTQRGVERVTSAGAMKLVLQQEWEKITIEEVNREISKLPNILAQCINQKGGNKFHG</sequence>
<dbReference type="OrthoDB" id="10006939at2759"/>
<dbReference type="Gene3D" id="3.30.420.10">
    <property type="entry name" value="Ribonuclease H-like superfamily/Ribonuclease H"/>
    <property type="match status" value="1"/>
</dbReference>
<dbReference type="AlphaFoldDB" id="A0A3N4JFX7"/>
<accession>A0A3N4JFX7</accession>
<dbReference type="InterPro" id="IPR036397">
    <property type="entry name" value="RNaseH_sf"/>
</dbReference>
<dbReference type="Proteomes" id="UP000276215">
    <property type="component" value="Unassembled WGS sequence"/>
</dbReference>
<dbReference type="GO" id="GO:0003676">
    <property type="term" value="F:nucleic acid binding"/>
    <property type="evidence" value="ECO:0007669"/>
    <property type="project" value="InterPro"/>
</dbReference>
<organism evidence="2 3">
    <name type="scientific">Choiromyces venosus 120613-1</name>
    <dbReference type="NCBI Taxonomy" id="1336337"/>
    <lineage>
        <taxon>Eukaryota</taxon>
        <taxon>Fungi</taxon>
        <taxon>Dikarya</taxon>
        <taxon>Ascomycota</taxon>
        <taxon>Pezizomycotina</taxon>
        <taxon>Pezizomycetes</taxon>
        <taxon>Pezizales</taxon>
        <taxon>Tuberaceae</taxon>
        <taxon>Choiromyces</taxon>
    </lineage>
</organism>
<keyword evidence="3" id="KW-1185">Reference proteome</keyword>
<evidence type="ECO:0000313" key="3">
    <source>
        <dbReference type="Proteomes" id="UP000276215"/>
    </source>
</evidence>
<gene>
    <name evidence="2" type="ORF">L873DRAFT_1920757</name>
</gene>
<evidence type="ECO:0000259" key="1">
    <source>
        <dbReference type="Pfam" id="PF13358"/>
    </source>
</evidence>
<evidence type="ECO:0000313" key="2">
    <source>
        <dbReference type="EMBL" id="RPA97172.1"/>
    </source>
</evidence>
<dbReference type="EMBL" id="ML120407">
    <property type="protein sequence ID" value="RPA97172.1"/>
    <property type="molecule type" value="Genomic_DNA"/>
</dbReference>
<reference evidence="2 3" key="1">
    <citation type="journal article" date="2018" name="Nat. Ecol. Evol.">
        <title>Pezizomycetes genomes reveal the molecular basis of ectomycorrhizal truffle lifestyle.</title>
        <authorList>
            <person name="Murat C."/>
            <person name="Payen T."/>
            <person name="Noel B."/>
            <person name="Kuo A."/>
            <person name="Morin E."/>
            <person name="Chen J."/>
            <person name="Kohler A."/>
            <person name="Krizsan K."/>
            <person name="Balestrini R."/>
            <person name="Da Silva C."/>
            <person name="Montanini B."/>
            <person name="Hainaut M."/>
            <person name="Levati E."/>
            <person name="Barry K.W."/>
            <person name="Belfiori B."/>
            <person name="Cichocki N."/>
            <person name="Clum A."/>
            <person name="Dockter R.B."/>
            <person name="Fauchery L."/>
            <person name="Guy J."/>
            <person name="Iotti M."/>
            <person name="Le Tacon F."/>
            <person name="Lindquist E.A."/>
            <person name="Lipzen A."/>
            <person name="Malagnac F."/>
            <person name="Mello A."/>
            <person name="Molinier V."/>
            <person name="Miyauchi S."/>
            <person name="Poulain J."/>
            <person name="Riccioni C."/>
            <person name="Rubini A."/>
            <person name="Sitrit Y."/>
            <person name="Splivallo R."/>
            <person name="Traeger S."/>
            <person name="Wang M."/>
            <person name="Zifcakova L."/>
            <person name="Wipf D."/>
            <person name="Zambonelli A."/>
            <person name="Paolocci F."/>
            <person name="Nowrousian M."/>
            <person name="Ottonello S."/>
            <person name="Baldrian P."/>
            <person name="Spatafora J.W."/>
            <person name="Henrissat B."/>
            <person name="Nagy L.G."/>
            <person name="Aury J.M."/>
            <person name="Wincker P."/>
            <person name="Grigoriev I.V."/>
            <person name="Bonfante P."/>
            <person name="Martin F.M."/>
        </authorList>
    </citation>
    <scope>NUCLEOTIDE SEQUENCE [LARGE SCALE GENOMIC DNA]</scope>
    <source>
        <strain evidence="2 3">120613-1</strain>
    </source>
</reference>
<name>A0A3N4JFX7_9PEZI</name>